<evidence type="ECO:0000256" key="11">
    <source>
        <dbReference type="ARBA" id="ARBA00022777"/>
    </source>
</evidence>
<dbReference type="Proteomes" id="UP001552479">
    <property type="component" value="Unassembled WGS sequence"/>
</dbReference>
<evidence type="ECO:0000313" key="20">
    <source>
        <dbReference type="EMBL" id="MEV4928022.1"/>
    </source>
</evidence>
<keyword evidence="14" id="KW-0457">Lysine biosynthesis</keyword>
<evidence type="ECO:0000256" key="14">
    <source>
        <dbReference type="ARBA" id="ARBA00023154"/>
    </source>
</evidence>
<dbReference type="InterPro" id="IPR001341">
    <property type="entry name" value="Asp_kinase"/>
</dbReference>
<dbReference type="NCBIfam" id="TIGR00657">
    <property type="entry name" value="asp_kinases"/>
    <property type="match status" value="1"/>
</dbReference>
<name>A0ABV3J623_9ACTN</name>
<evidence type="ECO:0000256" key="15">
    <source>
        <dbReference type="ARBA" id="ARBA00047872"/>
    </source>
</evidence>
<accession>A0ABV3J623</accession>
<reference evidence="20 21" key="1">
    <citation type="submission" date="2024-06" db="EMBL/GenBank/DDBJ databases">
        <title>The Natural Products Discovery Center: Release of the First 8490 Sequenced Strains for Exploring Actinobacteria Biosynthetic Diversity.</title>
        <authorList>
            <person name="Kalkreuter E."/>
            <person name="Kautsar S.A."/>
            <person name="Yang D."/>
            <person name="Bader C.D."/>
            <person name="Teijaro C.N."/>
            <person name="Fluegel L."/>
            <person name="Davis C.M."/>
            <person name="Simpson J.R."/>
            <person name="Lauterbach L."/>
            <person name="Steele A.D."/>
            <person name="Gui C."/>
            <person name="Meng S."/>
            <person name="Li G."/>
            <person name="Viehrig K."/>
            <person name="Ye F."/>
            <person name="Su P."/>
            <person name="Kiefer A.F."/>
            <person name="Nichols A."/>
            <person name="Cepeda A.J."/>
            <person name="Yan W."/>
            <person name="Fan B."/>
            <person name="Jiang Y."/>
            <person name="Adhikari A."/>
            <person name="Zheng C.-J."/>
            <person name="Schuster L."/>
            <person name="Cowan T.M."/>
            <person name="Smanski M.J."/>
            <person name="Chevrette M.G."/>
            <person name="De Carvalho L.P.S."/>
            <person name="Shen B."/>
        </authorList>
    </citation>
    <scope>NUCLEOTIDE SEQUENCE [LARGE SCALE GENOMIC DNA]</scope>
    <source>
        <strain evidence="20 21">NPDC053791</strain>
    </source>
</reference>
<dbReference type="Gene3D" id="3.40.1160.10">
    <property type="entry name" value="Acetylglutamate kinase-like"/>
    <property type="match status" value="1"/>
</dbReference>
<dbReference type="InterPro" id="IPR001048">
    <property type="entry name" value="Asp/Glu/Uridylate_kinase"/>
</dbReference>
<evidence type="ECO:0000256" key="3">
    <source>
        <dbReference type="ARBA" id="ARBA00004986"/>
    </source>
</evidence>
<comment type="pathway">
    <text evidence="3 17">Amino-acid biosynthesis; L-methionine biosynthesis via de novo pathway; L-homoserine from L-aspartate: step 1/3.</text>
</comment>
<evidence type="ECO:0000256" key="17">
    <source>
        <dbReference type="RuleBase" id="RU004249"/>
    </source>
</evidence>
<dbReference type="RefSeq" id="WP_366091019.1">
    <property type="nucleotide sequence ID" value="NZ_JBFASG010000069.1"/>
</dbReference>
<dbReference type="InterPro" id="IPR041740">
    <property type="entry name" value="AKii-LysC-BS"/>
</dbReference>
<feature type="domain" description="Aspartate/glutamate/uridylate kinase" evidence="19">
    <location>
        <begin position="2"/>
        <end position="231"/>
    </location>
</feature>
<sequence length="357" mass="36060">MNLIVQKYGGSSVRSTERIRHVAERIVAAHADGHEVVVVVSAMGDTTDELLRLAREVTPAPSPRELDMLLAAGEQVSNALTAMAIQALGGRACSFSGPQAGVITTATHGRAQVIAVEPQRVRAALDRGEIVLVAGFQGISRETGEVTTLGRGGSDTTAIALAAALGAEVCEICTDVDGVYTADPKVFPGARLLRHVTYETMLEMAVQGAEVLALRSVEYARRHGVTVHVRSSYHGLPGTVVSDAAYAAEGLVTRAEVVGAAPARERATPAVTPVSPAPGVPGGLGGPGGPVGPVGPGSTETIFHALSEAGTATGAAEPAVPPEPVPCACPGSPSGEQAGMTGCAAAARIAAPREAAG</sequence>
<dbReference type="EMBL" id="JBFASG010000069">
    <property type="protein sequence ID" value="MEV4928022.1"/>
    <property type="molecule type" value="Genomic_DNA"/>
</dbReference>
<protein>
    <recommendedName>
        <fullName evidence="7 16">Aspartokinase</fullName>
        <ecNumber evidence="6 16">2.7.2.4</ecNumber>
    </recommendedName>
</protein>
<evidence type="ECO:0000259" key="19">
    <source>
        <dbReference type="Pfam" id="PF00696"/>
    </source>
</evidence>
<evidence type="ECO:0000256" key="9">
    <source>
        <dbReference type="ARBA" id="ARBA00022679"/>
    </source>
</evidence>
<dbReference type="PROSITE" id="PS00324">
    <property type="entry name" value="ASPARTOKINASE"/>
    <property type="match status" value="1"/>
</dbReference>
<dbReference type="InterPro" id="IPR036393">
    <property type="entry name" value="AceGlu_kinase-like_sf"/>
</dbReference>
<evidence type="ECO:0000256" key="10">
    <source>
        <dbReference type="ARBA" id="ARBA00022741"/>
    </source>
</evidence>
<evidence type="ECO:0000256" key="8">
    <source>
        <dbReference type="ARBA" id="ARBA00022605"/>
    </source>
</evidence>
<keyword evidence="21" id="KW-1185">Reference proteome</keyword>
<evidence type="ECO:0000256" key="18">
    <source>
        <dbReference type="SAM" id="MobiDB-lite"/>
    </source>
</evidence>
<dbReference type="NCBIfam" id="NF005155">
    <property type="entry name" value="PRK06635.1-4"/>
    <property type="match status" value="1"/>
</dbReference>
<evidence type="ECO:0000256" key="2">
    <source>
        <dbReference type="ARBA" id="ARBA00004766"/>
    </source>
</evidence>
<comment type="function">
    <text evidence="1">Catalyzes the phosphorylation of the beta-carboxyl group of aspartic acid with ATP to yield 4-phospho-L-aspartate, which is involved in the branched biosynthetic pathway leading to the biosynthesis of amino acids lysine, threonine, isoleucine and methionine.</text>
</comment>
<evidence type="ECO:0000313" key="21">
    <source>
        <dbReference type="Proteomes" id="UP001552479"/>
    </source>
</evidence>
<keyword evidence="13" id="KW-0220">Diaminopimelate biosynthesis</keyword>
<evidence type="ECO:0000256" key="16">
    <source>
        <dbReference type="RuleBase" id="RU003448"/>
    </source>
</evidence>
<comment type="catalytic activity">
    <reaction evidence="15 16">
        <text>L-aspartate + ATP = 4-phospho-L-aspartate + ADP</text>
        <dbReference type="Rhea" id="RHEA:23776"/>
        <dbReference type="ChEBI" id="CHEBI:29991"/>
        <dbReference type="ChEBI" id="CHEBI:30616"/>
        <dbReference type="ChEBI" id="CHEBI:57535"/>
        <dbReference type="ChEBI" id="CHEBI:456216"/>
        <dbReference type="EC" id="2.7.2.4"/>
    </reaction>
</comment>
<keyword evidence="10" id="KW-0547">Nucleotide-binding</keyword>
<evidence type="ECO:0000256" key="4">
    <source>
        <dbReference type="ARBA" id="ARBA00005139"/>
    </source>
</evidence>
<feature type="compositionally biased region" description="Gly residues" evidence="18">
    <location>
        <begin position="280"/>
        <end position="291"/>
    </location>
</feature>
<keyword evidence="9 16" id="KW-0808">Transferase</keyword>
<keyword evidence="8 17" id="KW-0028">Amino-acid biosynthesis</keyword>
<dbReference type="PANTHER" id="PTHR21499">
    <property type="entry name" value="ASPARTATE KINASE"/>
    <property type="match status" value="1"/>
</dbReference>
<feature type="region of interest" description="Disordered" evidence="18">
    <location>
        <begin position="268"/>
        <end position="291"/>
    </location>
</feature>
<comment type="similarity">
    <text evidence="5 16">Belongs to the aspartokinase family.</text>
</comment>
<organism evidence="20 21">
    <name type="scientific">Streptomyces roseoverticillatus</name>
    <dbReference type="NCBI Taxonomy" id="66429"/>
    <lineage>
        <taxon>Bacteria</taxon>
        <taxon>Bacillati</taxon>
        <taxon>Actinomycetota</taxon>
        <taxon>Actinomycetes</taxon>
        <taxon>Kitasatosporales</taxon>
        <taxon>Streptomycetaceae</taxon>
        <taxon>Streptomyces</taxon>
    </lineage>
</organism>
<evidence type="ECO:0000256" key="6">
    <source>
        <dbReference type="ARBA" id="ARBA00013059"/>
    </source>
</evidence>
<comment type="caution">
    <text evidence="20">The sequence shown here is derived from an EMBL/GenBank/DDBJ whole genome shotgun (WGS) entry which is preliminary data.</text>
</comment>
<dbReference type="SUPFAM" id="SSF53633">
    <property type="entry name" value="Carbamate kinase-like"/>
    <property type="match status" value="1"/>
</dbReference>
<dbReference type="CDD" id="cd04261">
    <property type="entry name" value="AAK_AKii-LysC-BS"/>
    <property type="match status" value="1"/>
</dbReference>
<proteinExistence type="inferred from homology"/>
<dbReference type="PANTHER" id="PTHR21499:SF3">
    <property type="entry name" value="ASPARTOKINASE"/>
    <property type="match status" value="1"/>
</dbReference>
<evidence type="ECO:0000256" key="1">
    <source>
        <dbReference type="ARBA" id="ARBA00002843"/>
    </source>
</evidence>
<dbReference type="Pfam" id="PF00696">
    <property type="entry name" value="AA_kinase"/>
    <property type="match status" value="1"/>
</dbReference>
<comment type="pathway">
    <text evidence="4 17">Amino-acid biosynthesis; L-threonine biosynthesis; L-threonine from L-aspartate: step 1/5.</text>
</comment>
<dbReference type="EC" id="2.7.2.4" evidence="6 16"/>
<dbReference type="InterPro" id="IPR018042">
    <property type="entry name" value="Aspartate_kinase_CS"/>
</dbReference>
<comment type="pathway">
    <text evidence="2 17">Amino-acid biosynthesis; L-lysine biosynthesis via DAP pathway; (S)-tetrahydrodipicolinate from L-aspartate: step 1/4.</text>
</comment>
<evidence type="ECO:0000256" key="7">
    <source>
        <dbReference type="ARBA" id="ARBA00016273"/>
    </source>
</evidence>
<evidence type="ECO:0000256" key="13">
    <source>
        <dbReference type="ARBA" id="ARBA00022915"/>
    </source>
</evidence>
<evidence type="ECO:0000256" key="12">
    <source>
        <dbReference type="ARBA" id="ARBA00022840"/>
    </source>
</evidence>
<keyword evidence="11 16" id="KW-0418">Kinase</keyword>
<dbReference type="GO" id="GO:0004072">
    <property type="term" value="F:aspartate kinase activity"/>
    <property type="evidence" value="ECO:0007669"/>
    <property type="project" value="UniProtKB-EC"/>
</dbReference>
<keyword evidence="12" id="KW-0067">ATP-binding</keyword>
<gene>
    <name evidence="20" type="ORF">AB0L03_35330</name>
</gene>
<evidence type="ECO:0000256" key="5">
    <source>
        <dbReference type="ARBA" id="ARBA00010122"/>
    </source>
</evidence>